<dbReference type="RefSeq" id="WP_157561757.1">
    <property type="nucleotide sequence ID" value="NZ_WQKZ01000001.1"/>
</dbReference>
<gene>
    <name evidence="2" type="ORF">GO988_01465</name>
</gene>
<comment type="caution">
    <text evidence="2">The sequence shown here is derived from an EMBL/GenBank/DDBJ whole genome shotgun (WGS) entry which is preliminary data.</text>
</comment>
<accession>A0A7K1T9A2</accession>
<evidence type="ECO:0000313" key="2">
    <source>
        <dbReference type="EMBL" id="MVN74987.1"/>
    </source>
</evidence>
<proteinExistence type="predicted"/>
<keyword evidence="1" id="KW-0732">Signal</keyword>
<dbReference type="Pfam" id="PF13715">
    <property type="entry name" value="CarbopepD_reg_2"/>
    <property type="match status" value="1"/>
</dbReference>
<keyword evidence="3" id="KW-1185">Reference proteome</keyword>
<feature type="chain" id="PRO_5029658017" description="Carboxypeptidase-like regulatory domain-containing protein" evidence="1">
    <location>
        <begin position="20"/>
        <end position="403"/>
    </location>
</feature>
<feature type="signal peptide" evidence="1">
    <location>
        <begin position="1"/>
        <end position="19"/>
    </location>
</feature>
<name>A0A7K1T9A2_9BACT</name>
<reference evidence="2 3" key="1">
    <citation type="submission" date="2019-12" db="EMBL/GenBank/DDBJ databases">
        <title>Hymenobacter sp. HMF4947 Genome sequencing and assembly.</title>
        <authorList>
            <person name="Kang H."/>
            <person name="Cha I."/>
            <person name="Kim H."/>
            <person name="Joh K."/>
        </authorList>
    </citation>
    <scope>NUCLEOTIDE SEQUENCE [LARGE SCALE GENOMIC DNA]</scope>
    <source>
        <strain evidence="2 3">HMF4947</strain>
    </source>
</reference>
<evidence type="ECO:0000313" key="3">
    <source>
        <dbReference type="Proteomes" id="UP000441336"/>
    </source>
</evidence>
<dbReference type="Proteomes" id="UP000441336">
    <property type="component" value="Unassembled WGS sequence"/>
</dbReference>
<dbReference type="AlphaFoldDB" id="A0A7K1T9A2"/>
<dbReference type="InterPro" id="IPR008969">
    <property type="entry name" value="CarboxyPept-like_regulatory"/>
</dbReference>
<evidence type="ECO:0008006" key="4">
    <source>
        <dbReference type="Google" id="ProtNLM"/>
    </source>
</evidence>
<sequence length="403" mass="44418">MKALCLIGSWLLAASLGWAQTGGVKFEGLILDAATQRPVPFAAVSVLHSAIGTVSNAEGRFQLVVPPAHAADSVVLSCVGYAPSRVVLRAGVGPSTLLLKPQAVQLQGVAVVGYTPQTLLKQALRTTHARLLSPVLLQSYYREFVRVNGAYTKFADGLVDYRLVVNPRKPDKPAIQVRINASRARVVTAARSRFEDLPSVIDVEHAASGYEREPEVHSNYLDSTNFAFYKYELRESVGPVEEPFYIISFTPTTHDADHLQQGTVRIDKQTLCLRAIDSELAPALLPYAEEHTLLLVKVKENVLRKHVEYRQLAGGCYLSFIRLAYGTEVHIGRSQPLQYDFSTEMLVSNLSPNPPAIPGSEQYRGRSLYKNGTHYQHPYWQEANVLPATPEEEAIIAALAESQ</sequence>
<evidence type="ECO:0000256" key="1">
    <source>
        <dbReference type="SAM" id="SignalP"/>
    </source>
</evidence>
<dbReference type="SUPFAM" id="SSF49464">
    <property type="entry name" value="Carboxypeptidase regulatory domain-like"/>
    <property type="match status" value="1"/>
</dbReference>
<dbReference type="EMBL" id="WQKZ01000001">
    <property type="protein sequence ID" value="MVN74987.1"/>
    <property type="molecule type" value="Genomic_DNA"/>
</dbReference>
<protein>
    <recommendedName>
        <fullName evidence="4">Carboxypeptidase-like regulatory domain-containing protein</fullName>
    </recommendedName>
</protein>
<organism evidence="2 3">
    <name type="scientific">Hymenobacter ginkgonis</name>
    <dbReference type="NCBI Taxonomy" id="2682976"/>
    <lineage>
        <taxon>Bacteria</taxon>
        <taxon>Pseudomonadati</taxon>
        <taxon>Bacteroidota</taxon>
        <taxon>Cytophagia</taxon>
        <taxon>Cytophagales</taxon>
        <taxon>Hymenobacteraceae</taxon>
        <taxon>Hymenobacter</taxon>
    </lineage>
</organism>